<keyword evidence="1" id="KW-0812">Transmembrane</keyword>
<feature type="transmembrane region" description="Helical" evidence="1">
    <location>
        <begin position="128"/>
        <end position="152"/>
    </location>
</feature>
<keyword evidence="1" id="KW-0472">Membrane</keyword>
<proteinExistence type="predicted"/>
<evidence type="ECO:0000256" key="1">
    <source>
        <dbReference type="SAM" id="Phobius"/>
    </source>
</evidence>
<name>A0ABS0D0E9_9NOCA</name>
<protein>
    <submittedName>
        <fullName evidence="2">Uncharacterized protein</fullName>
    </submittedName>
</protein>
<comment type="caution">
    <text evidence="2">The sequence shown here is derived from an EMBL/GenBank/DDBJ whole genome shotgun (WGS) entry which is preliminary data.</text>
</comment>
<evidence type="ECO:0000313" key="2">
    <source>
        <dbReference type="EMBL" id="MBF6302250.1"/>
    </source>
</evidence>
<dbReference type="EMBL" id="JADLQX010000040">
    <property type="protein sequence ID" value="MBF6302250.1"/>
    <property type="molecule type" value="Genomic_DNA"/>
</dbReference>
<keyword evidence="1" id="KW-1133">Transmembrane helix</keyword>
<dbReference type="RefSeq" id="WP_195133440.1">
    <property type="nucleotide sequence ID" value="NZ_JADLQX010000040.1"/>
</dbReference>
<reference evidence="2 3" key="1">
    <citation type="submission" date="2020-10" db="EMBL/GenBank/DDBJ databases">
        <title>Identification of Nocardia species via Next-generation sequencing and recognition of intraspecies genetic diversity.</title>
        <authorList>
            <person name="Li P."/>
            <person name="Li P."/>
            <person name="Lu B."/>
        </authorList>
    </citation>
    <scope>NUCLEOTIDE SEQUENCE [LARGE SCALE GENOMIC DNA]</scope>
    <source>
        <strain evidence="2 3">BJ06-0157</strain>
    </source>
</reference>
<organism evidence="2 3">
    <name type="scientific">Nocardia amamiensis</name>
    <dbReference type="NCBI Taxonomy" id="404578"/>
    <lineage>
        <taxon>Bacteria</taxon>
        <taxon>Bacillati</taxon>
        <taxon>Actinomycetota</taxon>
        <taxon>Actinomycetes</taxon>
        <taxon>Mycobacteriales</taxon>
        <taxon>Nocardiaceae</taxon>
        <taxon>Nocardia</taxon>
    </lineage>
</organism>
<evidence type="ECO:0000313" key="3">
    <source>
        <dbReference type="Proteomes" id="UP000702209"/>
    </source>
</evidence>
<dbReference type="Proteomes" id="UP000702209">
    <property type="component" value="Unassembled WGS sequence"/>
</dbReference>
<keyword evidence="3" id="KW-1185">Reference proteome</keyword>
<gene>
    <name evidence="2" type="ORF">IU459_32625</name>
</gene>
<feature type="transmembrane region" description="Helical" evidence="1">
    <location>
        <begin position="158"/>
        <end position="177"/>
    </location>
</feature>
<feature type="transmembrane region" description="Helical" evidence="1">
    <location>
        <begin position="34"/>
        <end position="54"/>
    </location>
</feature>
<sequence length="208" mass="22816">MEAKDVDSWEHSIMVPLHWIAASDLPRGSALVDWLPVLAPVGVIAAAFIAAVVARWNVRKPPHEHLETLVQLYRDWPEELEGKETIERQIALQLAEMRVATDDAGQPEASSDEHAAEQRVLTRARRILINRAVAIGLVSGSLVAGIVASTVYEDHTPPWFTALGVTATTLGAAIYFLNPRTLALLRYIRTASVDAARSVLTDRVKEAD</sequence>
<accession>A0ABS0D0E9</accession>